<keyword evidence="2" id="KW-0812">Transmembrane</keyword>
<accession>A0A5N0TGT9</accession>
<evidence type="ECO:0000256" key="1">
    <source>
        <dbReference type="SAM" id="MobiDB-lite"/>
    </source>
</evidence>
<proteinExistence type="predicted"/>
<dbReference type="GO" id="GO:0005886">
    <property type="term" value="C:plasma membrane"/>
    <property type="evidence" value="ECO:0007669"/>
    <property type="project" value="TreeGrafter"/>
</dbReference>
<feature type="region of interest" description="Disordered" evidence="1">
    <location>
        <begin position="975"/>
        <end position="994"/>
    </location>
</feature>
<dbReference type="AlphaFoldDB" id="A0A5N0TGT9"/>
<dbReference type="EMBL" id="VYXP01000002">
    <property type="protein sequence ID" value="KAA9133347.1"/>
    <property type="molecule type" value="Genomic_DNA"/>
</dbReference>
<keyword evidence="2" id="KW-0472">Membrane</keyword>
<dbReference type="Pfam" id="PF05359">
    <property type="entry name" value="DUF748"/>
    <property type="match status" value="2"/>
</dbReference>
<protein>
    <submittedName>
        <fullName evidence="3">DUF748 domain-containing protein</fullName>
    </submittedName>
</protein>
<evidence type="ECO:0000313" key="4">
    <source>
        <dbReference type="Proteomes" id="UP000325372"/>
    </source>
</evidence>
<organism evidence="3 4">
    <name type="scientific">Marinihelvus fidelis</name>
    <dbReference type="NCBI Taxonomy" id="2613842"/>
    <lineage>
        <taxon>Bacteria</taxon>
        <taxon>Pseudomonadati</taxon>
        <taxon>Pseudomonadota</taxon>
        <taxon>Gammaproteobacteria</taxon>
        <taxon>Chromatiales</taxon>
        <taxon>Wenzhouxiangellaceae</taxon>
        <taxon>Marinihelvus</taxon>
    </lineage>
</organism>
<keyword evidence="2" id="KW-1133">Transmembrane helix</keyword>
<gene>
    <name evidence="3" type="ORF">F3N42_03060</name>
</gene>
<dbReference type="Proteomes" id="UP000325372">
    <property type="component" value="Unassembled WGS sequence"/>
</dbReference>
<evidence type="ECO:0000256" key="2">
    <source>
        <dbReference type="SAM" id="Phobius"/>
    </source>
</evidence>
<name>A0A5N0TGT9_9GAMM</name>
<reference evidence="3 4" key="1">
    <citation type="submission" date="2019-09" db="EMBL/GenBank/DDBJ databases">
        <title>Wenzhouxiangella sp. Genome sequencing and assembly.</title>
        <authorList>
            <person name="Zhang R."/>
        </authorList>
    </citation>
    <scope>NUCLEOTIDE SEQUENCE [LARGE SCALE GENOMIC DNA]</scope>
    <source>
        <strain evidence="3 4">W260</strain>
    </source>
</reference>
<dbReference type="GO" id="GO:0090313">
    <property type="term" value="P:regulation of protein targeting to membrane"/>
    <property type="evidence" value="ECO:0007669"/>
    <property type="project" value="TreeGrafter"/>
</dbReference>
<dbReference type="RefSeq" id="WP_150862906.1">
    <property type="nucleotide sequence ID" value="NZ_VYXP01000002.1"/>
</dbReference>
<keyword evidence="4" id="KW-1185">Reference proteome</keyword>
<dbReference type="PANTHER" id="PTHR30441">
    <property type="entry name" value="DUF748 DOMAIN-CONTAINING PROTEIN"/>
    <property type="match status" value="1"/>
</dbReference>
<sequence length="994" mass="107847">MADTGIETENRFNTLARHWLHWRRKRTWALAAIIVYTLFGFFGVPWLVERQLVNTLADTGREASVERIRANPYVLSMDVEGLRINDTDGLEIVSLGRLFANFQLSSLFHWAATFRDVRIESPHLTEERFGRLDTRFTRMLADLAGDEVEEPGEESAPPRVIVGHFVLADGRVHLVDRSAGDFATDIGPISVDVFDIRTLPDNEGHHAVTVRFGDRNRVEWQGDLSIVPLRSSGRLALVGHGIEDALRYTDHFLPFSTEVGDIEIGLDYTFDLQSEALQLEVSALSGTVDDIRVTPDGGNASVFAASRLGIVNGHALLPDATIDVERVAVEGMEITAELRPDGSINLVDLVPGSDTATDTPDWDDEDDTPWQITVAEVRVPGALIHATDQSMSPPVSVDLVELDLRLTGLDSRPGTSMPVELATSLSSGGRVAYNGELTLLPALLTTGRLELQAVALPVVQPYIEPMLRIEMQSGTVDMQADLTHNPDQLLDLAGALRVEQLEVVDTHQEERLLGWSAMTLDRFELDMAAQQLQTSEVLFDRLYGRVHVAEDRSTNISDLLVEPIAPPGEPDTGSDEAPASAAPLAITVGGIRLDDASLDFSDFSLPLPFQAAIRSLDGDISTLSTVSVEPANVDLKGQVNEYGEARIGGTIDAWDPTRNTDIAMTFRNLEMARLTPYTIQFAGYAIDGGRLDMDLQYRLDQRRMNGDNNIVIREIELGEKVETEDGGSLPLGLAIALLKDTEGVIDVDVPVEGDLDDPQFRIAGVVWRAIGNLITRAVTAPFRLLGALVGIEDEDFGTLHFTPGQSELSPPDREKMVKLGDAMLQRPELALSVGGVHADAVDRPALQRQFLDARIDAWQADHPGDADELSTTRQRRTLEALFTETFPGQPLEAVQAEFTGPPPAATGDAADAGAPVLDEPAYVAGLDKRLVDAQTVTPADLQSLAEARAAAVITALQDAHPEAGLTVATAAVEATEASDGNEVPLELSVEAGED</sequence>
<dbReference type="InterPro" id="IPR008023">
    <property type="entry name" value="DUF748"/>
</dbReference>
<comment type="caution">
    <text evidence="3">The sequence shown here is derived from an EMBL/GenBank/DDBJ whole genome shotgun (WGS) entry which is preliminary data.</text>
</comment>
<dbReference type="PANTHER" id="PTHR30441:SF8">
    <property type="entry name" value="DUF748 DOMAIN-CONTAINING PROTEIN"/>
    <property type="match status" value="1"/>
</dbReference>
<feature type="transmembrane region" description="Helical" evidence="2">
    <location>
        <begin position="27"/>
        <end position="48"/>
    </location>
</feature>
<evidence type="ECO:0000313" key="3">
    <source>
        <dbReference type="EMBL" id="KAA9133347.1"/>
    </source>
</evidence>
<dbReference type="InterPro" id="IPR052894">
    <property type="entry name" value="AsmA-related"/>
</dbReference>